<dbReference type="AlphaFoldDB" id="A0A0D8X8S2"/>
<keyword evidence="5" id="KW-0812">Transmembrane</keyword>
<protein>
    <submittedName>
        <fullName evidence="6">Uncharacterized protein</fullName>
    </submittedName>
</protein>
<dbReference type="GO" id="GO:0019752">
    <property type="term" value="P:carboxylic acid metabolic process"/>
    <property type="evidence" value="ECO:0007669"/>
    <property type="project" value="InterPro"/>
</dbReference>
<keyword evidence="2" id="KW-0210">Decarboxylase</keyword>
<dbReference type="InterPro" id="IPR010977">
    <property type="entry name" value="Aromatic_deC"/>
</dbReference>
<dbReference type="InterPro" id="IPR015424">
    <property type="entry name" value="PyrdxlP-dep_Trfase"/>
</dbReference>
<evidence type="ECO:0000313" key="7">
    <source>
        <dbReference type="Proteomes" id="UP000053766"/>
    </source>
</evidence>
<comment type="cofactor">
    <cofactor evidence="1">
        <name>pyridoxal 5'-phosphate</name>
        <dbReference type="ChEBI" id="CHEBI:597326"/>
    </cofactor>
</comment>
<feature type="transmembrane region" description="Helical" evidence="5">
    <location>
        <begin position="50"/>
        <end position="71"/>
    </location>
</feature>
<name>A0A0D8X8S2_DICVI</name>
<dbReference type="STRING" id="29172.A0A0D8X8S2"/>
<feature type="transmembrane region" description="Helical" evidence="5">
    <location>
        <begin position="20"/>
        <end position="38"/>
    </location>
</feature>
<keyword evidence="5" id="KW-0472">Membrane</keyword>
<feature type="region of interest" description="Disordered" evidence="4">
    <location>
        <begin position="82"/>
        <end position="148"/>
    </location>
</feature>
<dbReference type="PANTHER" id="PTHR11999:SF70">
    <property type="entry name" value="MIP05841P"/>
    <property type="match status" value="1"/>
</dbReference>
<accession>A0A0D8X8S2</accession>
<reference evidence="7" key="2">
    <citation type="journal article" date="2016" name="Sci. Rep.">
        <title>Dictyocaulus viviparus genome, variome and transcriptome elucidate lungworm biology and support future intervention.</title>
        <authorList>
            <person name="McNulty S.N."/>
            <person name="Strube C."/>
            <person name="Rosa B.A."/>
            <person name="Martin J.C."/>
            <person name="Tyagi R."/>
            <person name="Choi Y.J."/>
            <person name="Wang Q."/>
            <person name="Hallsworth Pepin K."/>
            <person name="Zhang X."/>
            <person name="Ozersky P."/>
            <person name="Wilson R.K."/>
            <person name="Sternberg P.W."/>
            <person name="Gasser R.B."/>
            <person name="Mitreva M."/>
        </authorList>
    </citation>
    <scope>NUCLEOTIDE SEQUENCE [LARGE SCALE GENOMIC DNA]</scope>
    <source>
        <strain evidence="7">HannoverDv2000</strain>
    </source>
</reference>
<gene>
    <name evidence="6" type="ORF">DICVIV_13900</name>
</gene>
<keyword evidence="2" id="KW-0456">Lyase</keyword>
<evidence type="ECO:0000256" key="1">
    <source>
        <dbReference type="ARBA" id="ARBA00001933"/>
    </source>
</evidence>
<dbReference type="Pfam" id="PF00282">
    <property type="entry name" value="Pyridoxal_deC"/>
    <property type="match status" value="1"/>
</dbReference>
<evidence type="ECO:0000256" key="4">
    <source>
        <dbReference type="SAM" id="MobiDB-lite"/>
    </source>
</evidence>
<dbReference type="GO" id="GO:0006520">
    <property type="term" value="P:amino acid metabolic process"/>
    <property type="evidence" value="ECO:0007669"/>
    <property type="project" value="InterPro"/>
</dbReference>
<keyword evidence="5" id="KW-1133">Transmembrane helix</keyword>
<dbReference type="GO" id="GO:0030170">
    <property type="term" value="F:pyridoxal phosphate binding"/>
    <property type="evidence" value="ECO:0007669"/>
    <property type="project" value="InterPro"/>
</dbReference>
<dbReference type="Gene3D" id="1.20.1340.10">
    <property type="entry name" value="dopa decarboxylase, N-terminal domain"/>
    <property type="match status" value="1"/>
</dbReference>
<dbReference type="GO" id="GO:0016831">
    <property type="term" value="F:carboxy-lyase activity"/>
    <property type="evidence" value="ECO:0007669"/>
    <property type="project" value="UniProtKB-KW"/>
</dbReference>
<reference evidence="6 7" key="1">
    <citation type="submission" date="2013-11" db="EMBL/GenBank/DDBJ databases">
        <title>Draft genome of the bovine lungworm Dictyocaulus viviparus.</title>
        <authorList>
            <person name="Mitreva M."/>
        </authorList>
    </citation>
    <scope>NUCLEOTIDE SEQUENCE [LARGE SCALE GENOMIC DNA]</scope>
    <source>
        <strain evidence="6 7">HannoverDv2000</strain>
    </source>
</reference>
<dbReference type="SUPFAM" id="SSF53383">
    <property type="entry name" value="PLP-dependent transferases"/>
    <property type="match status" value="1"/>
</dbReference>
<sequence>MDRTSGSHFADFTLKRSACYTVLGGGPVIISLVQPNYLNQKKRKSGVPVPGYVVLILSLAAVLSLAIMANICAAYHREKPSKSVFDKSPVPRKSNHKQSKQVEANKASNGEESRNTVKPVRTDDRNEKMFSSSKKDNSRKMSTRTSDEYALVTPNKRGSEEALDNPVTPQEFLFYLRRLSKIAIDYHNDPTTFNVTTDSSPGFLYRMMPRFAPENADSFDSICKDLRKKIFPGMTHWQHPRFYAYFLTGRRFPDMLAEVITSAMAFNIYSWVILYISFAWFCFRLAFEIVRFFTAMTSNYVNIILLVNNNYFSVNSILTQPTEGTIRQFTIGTQH</sequence>
<dbReference type="Proteomes" id="UP000053766">
    <property type="component" value="Unassembled WGS sequence"/>
</dbReference>
<evidence type="ECO:0000256" key="2">
    <source>
        <dbReference type="ARBA" id="ARBA00022793"/>
    </source>
</evidence>
<dbReference type="GO" id="GO:0005737">
    <property type="term" value="C:cytoplasm"/>
    <property type="evidence" value="ECO:0007669"/>
    <property type="project" value="TreeGrafter"/>
</dbReference>
<dbReference type="InterPro" id="IPR002129">
    <property type="entry name" value="PyrdxlP-dep_de-COase"/>
</dbReference>
<feature type="compositionally biased region" description="Basic and acidic residues" evidence="4">
    <location>
        <begin position="109"/>
        <end position="139"/>
    </location>
</feature>
<feature type="transmembrane region" description="Helical" evidence="5">
    <location>
        <begin position="268"/>
        <end position="287"/>
    </location>
</feature>
<keyword evidence="7" id="KW-1185">Reference proteome</keyword>
<dbReference type="EMBL" id="KN717662">
    <property type="protein sequence ID" value="KJH40167.1"/>
    <property type="molecule type" value="Genomic_DNA"/>
</dbReference>
<dbReference type="PANTHER" id="PTHR11999">
    <property type="entry name" value="GROUP II PYRIDOXAL-5-PHOSPHATE DECARBOXYLASE"/>
    <property type="match status" value="1"/>
</dbReference>
<proteinExistence type="predicted"/>
<evidence type="ECO:0000256" key="3">
    <source>
        <dbReference type="ARBA" id="ARBA00022898"/>
    </source>
</evidence>
<evidence type="ECO:0000256" key="5">
    <source>
        <dbReference type="SAM" id="Phobius"/>
    </source>
</evidence>
<keyword evidence="3" id="KW-0663">Pyridoxal phosphate</keyword>
<dbReference type="OrthoDB" id="5858178at2759"/>
<dbReference type="PRINTS" id="PR00800">
    <property type="entry name" value="YHDCRBOXLASE"/>
</dbReference>
<organism evidence="6 7">
    <name type="scientific">Dictyocaulus viviparus</name>
    <name type="common">Bovine lungworm</name>
    <dbReference type="NCBI Taxonomy" id="29172"/>
    <lineage>
        <taxon>Eukaryota</taxon>
        <taxon>Metazoa</taxon>
        <taxon>Ecdysozoa</taxon>
        <taxon>Nematoda</taxon>
        <taxon>Chromadorea</taxon>
        <taxon>Rhabditida</taxon>
        <taxon>Rhabditina</taxon>
        <taxon>Rhabditomorpha</taxon>
        <taxon>Strongyloidea</taxon>
        <taxon>Metastrongylidae</taxon>
        <taxon>Dictyocaulus</taxon>
    </lineage>
</organism>
<evidence type="ECO:0000313" key="6">
    <source>
        <dbReference type="EMBL" id="KJH40167.1"/>
    </source>
</evidence>